<dbReference type="AlphaFoldDB" id="A0A6L2K8U9"/>
<comment type="caution">
    <text evidence="2">The sequence shown here is derived from an EMBL/GenBank/DDBJ whole genome shotgun (WGS) entry which is preliminary data.</text>
</comment>
<name>A0A6L2K8U9_TANCI</name>
<dbReference type="EMBL" id="BKCJ010002045">
    <property type="protein sequence ID" value="GEU45863.1"/>
    <property type="molecule type" value="Genomic_DNA"/>
</dbReference>
<sequence>MVDGLDGTERGYQGRGALQLPQAKDKGNEIMVEPEKPLKKKDQIAFDEEVGRKLEAQMKAKMEKEERIARKKDEANIALIPLALMDADHELAERLQAEEQGELTIEESFEELQKAFDNTMSWINSFVPMEKDRAEGSETRAERSSKREGEELESDKSKKQKLDEKISSYHLIRADGSSKRYSSMIQMLQHIDRKDMETLCTLVKANYGNTRPEEGYERVLWGDLKVMFEPDIESEVWRKLQGNKVKIWKLFSSCGVHFVRSKMGEVDINTLMMDKYLALARGHQASGVVKPGIGGNSCKEMGGKTTSRNNQHLGFAQAGFHLKEEIKEVKEIKEAVAHREPTPREVTLDELPIVNHYVAPYEPSNLFPRRLEQHAEEALVHKTMESLKSIKEQVLASCPFQCYLGSFILLCSIGKLTFSNDLGDLRASVSIMPLLMFKSLVDFAILDIVEDFRMPIILGRPLLATAHAEVDVLRKLISLEVGNEKESQDEIDYRCSMLDQGEPWEIEIVEEPNKIRDIDLSPFMKQKVCVMTKERILKDYWRREPNPEETIDVNPNFNPTQEENSNIEEDYEDLENFGKKKLELILDKKSYDDFVDINDVAYKERMCNLLGMTYKKPSLVLIEKVEVTRYMIGPRESYTKVRILGIKEMPTTSANIVAVRAELMEEMDAKGSVQRETFIQHEDGSS</sequence>
<organism evidence="2">
    <name type="scientific">Tanacetum cinerariifolium</name>
    <name type="common">Dalmatian daisy</name>
    <name type="synonym">Chrysanthemum cinerariifolium</name>
    <dbReference type="NCBI Taxonomy" id="118510"/>
    <lineage>
        <taxon>Eukaryota</taxon>
        <taxon>Viridiplantae</taxon>
        <taxon>Streptophyta</taxon>
        <taxon>Embryophyta</taxon>
        <taxon>Tracheophyta</taxon>
        <taxon>Spermatophyta</taxon>
        <taxon>Magnoliopsida</taxon>
        <taxon>eudicotyledons</taxon>
        <taxon>Gunneridae</taxon>
        <taxon>Pentapetalae</taxon>
        <taxon>asterids</taxon>
        <taxon>campanulids</taxon>
        <taxon>Asterales</taxon>
        <taxon>Asteraceae</taxon>
        <taxon>Asteroideae</taxon>
        <taxon>Anthemideae</taxon>
        <taxon>Anthemidinae</taxon>
        <taxon>Tanacetum</taxon>
    </lineage>
</organism>
<protein>
    <recommendedName>
        <fullName evidence="3">Reverse transcriptase domain-containing protein</fullName>
    </recommendedName>
</protein>
<dbReference type="PANTHER" id="PTHR33067">
    <property type="entry name" value="RNA-DIRECTED DNA POLYMERASE-RELATED"/>
    <property type="match status" value="1"/>
</dbReference>
<feature type="compositionally biased region" description="Basic and acidic residues" evidence="1">
    <location>
        <begin position="23"/>
        <end position="42"/>
    </location>
</feature>
<evidence type="ECO:0000256" key="1">
    <source>
        <dbReference type="SAM" id="MobiDB-lite"/>
    </source>
</evidence>
<accession>A0A6L2K8U9</accession>
<feature type="compositionally biased region" description="Basic and acidic residues" evidence="1">
    <location>
        <begin position="129"/>
        <end position="161"/>
    </location>
</feature>
<evidence type="ECO:0008006" key="3">
    <source>
        <dbReference type="Google" id="ProtNLM"/>
    </source>
</evidence>
<reference evidence="2" key="1">
    <citation type="journal article" date="2019" name="Sci. Rep.">
        <title>Draft genome of Tanacetum cinerariifolium, the natural source of mosquito coil.</title>
        <authorList>
            <person name="Yamashiro T."/>
            <person name="Shiraishi A."/>
            <person name="Satake H."/>
            <person name="Nakayama K."/>
        </authorList>
    </citation>
    <scope>NUCLEOTIDE SEQUENCE</scope>
</reference>
<feature type="region of interest" description="Disordered" evidence="1">
    <location>
        <begin position="128"/>
        <end position="161"/>
    </location>
</feature>
<evidence type="ECO:0000313" key="2">
    <source>
        <dbReference type="EMBL" id="GEU45863.1"/>
    </source>
</evidence>
<gene>
    <name evidence="2" type="ORF">Tci_017841</name>
</gene>
<feature type="region of interest" description="Disordered" evidence="1">
    <location>
        <begin position="1"/>
        <end position="42"/>
    </location>
</feature>
<dbReference type="PANTHER" id="PTHR33067:SF31">
    <property type="entry name" value="RNA-DIRECTED DNA POLYMERASE"/>
    <property type="match status" value="1"/>
</dbReference>
<proteinExistence type="predicted"/>